<dbReference type="Proteomes" id="UP000054549">
    <property type="component" value="Unassembled WGS sequence"/>
</dbReference>
<feature type="compositionally biased region" description="Gly residues" evidence="1">
    <location>
        <begin position="74"/>
        <end position="84"/>
    </location>
</feature>
<evidence type="ECO:0000313" key="3">
    <source>
        <dbReference type="Proteomes" id="UP000054549"/>
    </source>
</evidence>
<proteinExistence type="predicted"/>
<reference evidence="2 3" key="1">
    <citation type="submission" date="2014-04" db="EMBL/GenBank/DDBJ databases">
        <title>Evolutionary Origins and Diversification of the Mycorrhizal Mutualists.</title>
        <authorList>
            <consortium name="DOE Joint Genome Institute"/>
            <consortium name="Mycorrhizal Genomics Consortium"/>
            <person name="Kohler A."/>
            <person name="Kuo A."/>
            <person name="Nagy L.G."/>
            <person name="Floudas D."/>
            <person name="Copeland A."/>
            <person name="Barry K.W."/>
            <person name="Cichocki N."/>
            <person name="Veneault-Fourrey C."/>
            <person name="LaButti K."/>
            <person name="Lindquist E.A."/>
            <person name="Lipzen A."/>
            <person name="Lundell T."/>
            <person name="Morin E."/>
            <person name="Murat C."/>
            <person name="Riley R."/>
            <person name="Ohm R."/>
            <person name="Sun H."/>
            <person name="Tunlid A."/>
            <person name="Henrissat B."/>
            <person name="Grigoriev I.V."/>
            <person name="Hibbett D.S."/>
            <person name="Martin F."/>
        </authorList>
    </citation>
    <scope>NUCLEOTIDE SEQUENCE [LARGE SCALE GENOMIC DNA]</scope>
    <source>
        <strain evidence="2 3">Koide BX008</strain>
    </source>
</reference>
<gene>
    <name evidence="2" type="ORF">M378DRAFT_167223</name>
</gene>
<evidence type="ECO:0000256" key="1">
    <source>
        <dbReference type="SAM" id="MobiDB-lite"/>
    </source>
</evidence>
<dbReference type="EMBL" id="KN818287">
    <property type="protein sequence ID" value="KIL61231.1"/>
    <property type="molecule type" value="Genomic_DNA"/>
</dbReference>
<organism evidence="2 3">
    <name type="scientific">Amanita muscaria (strain Koide BX008)</name>
    <dbReference type="NCBI Taxonomy" id="946122"/>
    <lineage>
        <taxon>Eukaryota</taxon>
        <taxon>Fungi</taxon>
        <taxon>Dikarya</taxon>
        <taxon>Basidiomycota</taxon>
        <taxon>Agaricomycotina</taxon>
        <taxon>Agaricomycetes</taxon>
        <taxon>Agaricomycetidae</taxon>
        <taxon>Agaricales</taxon>
        <taxon>Pluteineae</taxon>
        <taxon>Amanitaceae</taxon>
        <taxon>Amanita</taxon>
    </lineage>
</organism>
<feature type="region of interest" description="Disordered" evidence="1">
    <location>
        <begin position="58"/>
        <end position="84"/>
    </location>
</feature>
<sequence>MPDNVHYSPLRHNTSQRIRDIPRGFSDRGRRTIVPIPLPSVSQRLHHHVRRRCILPFDPSPSCAQSRPSNFIHGGSGPTAGRGD</sequence>
<keyword evidence="3" id="KW-1185">Reference proteome</keyword>
<name>A0A0C2WWN9_AMAMK</name>
<dbReference type="AlphaFoldDB" id="A0A0C2WWN9"/>
<accession>A0A0C2WWN9</accession>
<dbReference type="InParanoid" id="A0A0C2WWN9"/>
<protein>
    <submittedName>
        <fullName evidence="2">Uncharacterized protein</fullName>
    </submittedName>
</protein>
<feature type="non-terminal residue" evidence="2">
    <location>
        <position position="84"/>
    </location>
</feature>
<dbReference type="HOGENOM" id="CLU_2533496_0_0_1"/>
<evidence type="ECO:0000313" key="2">
    <source>
        <dbReference type="EMBL" id="KIL61231.1"/>
    </source>
</evidence>